<dbReference type="AlphaFoldDB" id="A0A1G1VMN8"/>
<dbReference type="PANTHER" id="PTHR38813">
    <property type="match status" value="1"/>
</dbReference>
<dbReference type="SUPFAM" id="SSF143011">
    <property type="entry name" value="RelE-like"/>
    <property type="match status" value="1"/>
</dbReference>
<comment type="caution">
    <text evidence="2">The sequence shown here is derived from an EMBL/GenBank/DDBJ whole genome shotgun (WGS) entry which is preliminary data.</text>
</comment>
<dbReference type="STRING" id="1797589.A2784_04785"/>
<dbReference type="Gene3D" id="3.30.2310.20">
    <property type="entry name" value="RelE-like"/>
    <property type="match status" value="1"/>
</dbReference>
<gene>
    <name evidence="2" type="ORF">A2784_04785</name>
</gene>
<dbReference type="Proteomes" id="UP000177324">
    <property type="component" value="Unassembled WGS sequence"/>
</dbReference>
<organism evidence="2 3">
    <name type="scientific">Candidatus Chisholmbacteria bacterium RIFCSPHIGHO2_01_FULL_48_12</name>
    <dbReference type="NCBI Taxonomy" id="1797589"/>
    <lineage>
        <taxon>Bacteria</taxon>
        <taxon>Candidatus Chisholmiibacteriota</taxon>
    </lineage>
</organism>
<dbReference type="InterPro" id="IPR007712">
    <property type="entry name" value="RelE/ParE_toxin"/>
</dbReference>
<dbReference type="Pfam" id="PF05016">
    <property type="entry name" value="ParE_toxin"/>
    <property type="match status" value="1"/>
</dbReference>
<evidence type="ECO:0008006" key="4">
    <source>
        <dbReference type="Google" id="ProtNLM"/>
    </source>
</evidence>
<reference evidence="2 3" key="1">
    <citation type="journal article" date="2016" name="Nat. Commun.">
        <title>Thousands of microbial genomes shed light on interconnected biogeochemical processes in an aquifer system.</title>
        <authorList>
            <person name="Anantharaman K."/>
            <person name="Brown C.T."/>
            <person name="Hug L.A."/>
            <person name="Sharon I."/>
            <person name="Castelle C.J."/>
            <person name="Probst A.J."/>
            <person name="Thomas B.C."/>
            <person name="Singh A."/>
            <person name="Wilkins M.J."/>
            <person name="Karaoz U."/>
            <person name="Brodie E.L."/>
            <person name="Williams K.H."/>
            <person name="Hubbard S.S."/>
            <person name="Banfield J.F."/>
        </authorList>
    </citation>
    <scope>NUCLEOTIDE SEQUENCE [LARGE SCALE GENOMIC DNA]</scope>
</reference>
<keyword evidence="1" id="KW-1277">Toxin-antitoxin system</keyword>
<accession>A0A1G1VMN8</accession>
<dbReference type="EMBL" id="MHCH01000041">
    <property type="protein sequence ID" value="OGY16655.1"/>
    <property type="molecule type" value="Genomic_DNA"/>
</dbReference>
<evidence type="ECO:0000256" key="1">
    <source>
        <dbReference type="ARBA" id="ARBA00022649"/>
    </source>
</evidence>
<evidence type="ECO:0000313" key="3">
    <source>
        <dbReference type="Proteomes" id="UP000177324"/>
    </source>
</evidence>
<dbReference type="PANTHER" id="PTHR38813:SF1">
    <property type="entry name" value="TOXIN RELE1-RELATED"/>
    <property type="match status" value="1"/>
</dbReference>
<name>A0A1G1VMN8_9BACT</name>
<protein>
    <recommendedName>
        <fullName evidence="4">Addiction module toxin RelE</fullName>
    </recommendedName>
</protein>
<proteinExistence type="predicted"/>
<sequence>MVYRLVYHRWFEKSFAKLARGYQEKIDGILIDLSESPPRVVGKSKPIRGYSGVYRYRLGKFRLIYVVDEKRCQVIVLGVGSRGKVYKTMQRILR</sequence>
<dbReference type="InterPro" id="IPR035093">
    <property type="entry name" value="RelE/ParE_toxin_dom_sf"/>
</dbReference>
<evidence type="ECO:0000313" key="2">
    <source>
        <dbReference type="EMBL" id="OGY16655.1"/>
    </source>
</evidence>
<dbReference type="InterPro" id="IPR052747">
    <property type="entry name" value="TA_system_RelE_toxin"/>
</dbReference>